<dbReference type="EMBL" id="KD016164">
    <property type="protein sequence ID" value="EMS67684.1"/>
    <property type="molecule type" value="Genomic_DNA"/>
</dbReference>
<reference evidence="2" key="1">
    <citation type="journal article" date="2013" name="Nature">
        <title>Draft genome of the wheat A-genome progenitor Triticum urartu.</title>
        <authorList>
            <person name="Ling H.Q."/>
            <person name="Zhao S."/>
            <person name="Liu D."/>
            <person name="Wang J."/>
            <person name="Sun H."/>
            <person name="Zhang C."/>
            <person name="Fan H."/>
            <person name="Li D."/>
            <person name="Dong L."/>
            <person name="Tao Y."/>
            <person name="Gao C."/>
            <person name="Wu H."/>
            <person name="Li Y."/>
            <person name="Cui Y."/>
            <person name="Guo X."/>
            <person name="Zheng S."/>
            <person name="Wang B."/>
            <person name="Yu K."/>
            <person name="Liang Q."/>
            <person name="Yang W."/>
            <person name="Lou X."/>
            <person name="Chen J."/>
            <person name="Feng M."/>
            <person name="Jian J."/>
            <person name="Zhang X."/>
            <person name="Luo G."/>
            <person name="Jiang Y."/>
            <person name="Liu J."/>
            <person name="Wang Z."/>
            <person name="Sha Y."/>
            <person name="Zhang B."/>
            <person name="Wu H."/>
            <person name="Tang D."/>
            <person name="Shen Q."/>
            <person name="Xue P."/>
            <person name="Zou S."/>
            <person name="Wang X."/>
            <person name="Liu X."/>
            <person name="Wang F."/>
            <person name="Yang Y."/>
            <person name="An X."/>
            <person name="Dong Z."/>
            <person name="Zhang K."/>
            <person name="Zhang X."/>
            <person name="Luo M.C."/>
            <person name="Dvorak J."/>
            <person name="Tong Y."/>
            <person name="Wang J."/>
            <person name="Yang H."/>
            <person name="Li Z."/>
            <person name="Wang D."/>
            <person name="Zhang A."/>
            <person name="Wang J."/>
        </authorList>
    </citation>
    <scope>NUCLEOTIDE SEQUENCE</scope>
</reference>
<accession>M8B2A4</accession>
<sequence>MLQVLAVKCHVATPASPRALLCVARSGRQQPQHAKACPTSSPRPARGLRPFVLLPYDISRVILCRWFRAPPLSVAWTPRSPSIGHDAATRNAQGRLHGFRQVRPPLNKGFLPCSFWIRQVHRMPSTTTGPKPKFHVDLVPPTSQEPRSASPENPSTTTIDACTTTPGGIGSDKSNNDFAQPPTALNVCGNVYHYPCSNVHRTCTIDPRRPVDVKFLVLTPNTYGV</sequence>
<evidence type="ECO:0000256" key="1">
    <source>
        <dbReference type="SAM" id="MobiDB-lite"/>
    </source>
</evidence>
<evidence type="ECO:0000313" key="2">
    <source>
        <dbReference type="EMBL" id="EMS67684.1"/>
    </source>
</evidence>
<organism evidence="2">
    <name type="scientific">Triticum urartu</name>
    <name type="common">Red wild einkorn</name>
    <name type="synonym">Crithodium urartu</name>
    <dbReference type="NCBI Taxonomy" id="4572"/>
    <lineage>
        <taxon>Eukaryota</taxon>
        <taxon>Viridiplantae</taxon>
        <taxon>Streptophyta</taxon>
        <taxon>Embryophyta</taxon>
        <taxon>Tracheophyta</taxon>
        <taxon>Spermatophyta</taxon>
        <taxon>Magnoliopsida</taxon>
        <taxon>Liliopsida</taxon>
        <taxon>Poales</taxon>
        <taxon>Poaceae</taxon>
        <taxon>BOP clade</taxon>
        <taxon>Pooideae</taxon>
        <taxon>Triticodae</taxon>
        <taxon>Triticeae</taxon>
        <taxon>Triticinae</taxon>
        <taxon>Triticum</taxon>
    </lineage>
</organism>
<feature type="compositionally biased region" description="Polar residues" evidence="1">
    <location>
        <begin position="141"/>
        <end position="177"/>
    </location>
</feature>
<feature type="region of interest" description="Disordered" evidence="1">
    <location>
        <begin position="126"/>
        <end position="177"/>
    </location>
</feature>
<name>M8B2A4_TRIUA</name>
<proteinExistence type="predicted"/>
<protein>
    <submittedName>
        <fullName evidence="2">Uncharacterized protein</fullName>
    </submittedName>
</protein>
<gene>
    <name evidence="2" type="ORF">TRIUR3_34412</name>
</gene>
<dbReference type="AlphaFoldDB" id="M8B2A4"/>